<keyword evidence="3" id="KW-1185">Reference proteome</keyword>
<comment type="caution">
    <text evidence="2">The sequence shown here is derived from an EMBL/GenBank/DDBJ whole genome shotgun (WGS) entry which is preliminary data.</text>
</comment>
<accession>A0ABR6XDS9</accession>
<protein>
    <submittedName>
        <fullName evidence="2">Uncharacterized protein</fullName>
    </submittedName>
</protein>
<dbReference type="Proteomes" id="UP000637632">
    <property type="component" value="Unassembled WGS sequence"/>
</dbReference>
<dbReference type="RefSeq" id="WP_190477929.1">
    <property type="nucleotide sequence ID" value="NZ_JACOFT010000002.1"/>
</dbReference>
<keyword evidence="1" id="KW-0732">Signal</keyword>
<dbReference type="EMBL" id="JACOFT010000002">
    <property type="protein sequence ID" value="MBC3810878.1"/>
    <property type="molecule type" value="Genomic_DNA"/>
</dbReference>
<proteinExistence type="predicted"/>
<name>A0ABR6XDS9_9BURK</name>
<feature type="chain" id="PRO_5046974603" evidence="1">
    <location>
        <begin position="26"/>
        <end position="121"/>
    </location>
</feature>
<evidence type="ECO:0000256" key="1">
    <source>
        <dbReference type="SAM" id="SignalP"/>
    </source>
</evidence>
<sequence>MNRHLSHQLFIFFFCMAGIFSSAFATDIHWDQGARRAWVLSIISTKPPEDAILPCLDLLTGDDIQNRHFVKVHYRHIRKFITTIVEVPKDTEVKAGDEIEIIPEKCSEGKTSTFVQVLQEK</sequence>
<reference evidence="2 3" key="1">
    <citation type="submission" date="2020-08" db="EMBL/GenBank/DDBJ databases">
        <title>Novel species isolated from subtropical streams in China.</title>
        <authorList>
            <person name="Lu H."/>
        </authorList>
    </citation>
    <scope>NUCLEOTIDE SEQUENCE [LARGE SCALE GENOMIC DNA]</scope>
    <source>
        <strain evidence="2 3">CCTCC AB 2015119</strain>
    </source>
</reference>
<gene>
    <name evidence="2" type="ORF">H8K26_05435</name>
</gene>
<feature type="signal peptide" evidence="1">
    <location>
        <begin position="1"/>
        <end position="25"/>
    </location>
</feature>
<evidence type="ECO:0000313" key="3">
    <source>
        <dbReference type="Proteomes" id="UP000637632"/>
    </source>
</evidence>
<organism evidence="2 3">
    <name type="scientific">Undibacterium aquatile</name>
    <dbReference type="NCBI Taxonomy" id="1537398"/>
    <lineage>
        <taxon>Bacteria</taxon>
        <taxon>Pseudomonadati</taxon>
        <taxon>Pseudomonadota</taxon>
        <taxon>Betaproteobacteria</taxon>
        <taxon>Burkholderiales</taxon>
        <taxon>Oxalobacteraceae</taxon>
        <taxon>Undibacterium</taxon>
    </lineage>
</organism>
<evidence type="ECO:0000313" key="2">
    <source>
        <dbReference type="EMBL" id="MBC3810878.1"/>
    </source>
</evidence>